<keyword evidence="6" id="KW-0119">Carbohydrate metabolism</keyword>
<dbReference type="EMBL" id="JACBZV010000002">
    <property type="protein sequence ID" value="NYJ11036.1"/>
    <property type="molecule type" value="Genomic_DNA"/>
</dbReference>
<feature type="domain" description="Four-carbon acid sugar kinase N-terminal" evidence="7">
    <location>
        <begin position="5"/>
        <end position="220"/>
    </location>
</feature>
<dbReference type="SUPFAM" id="SSF142764">
    <property type="entry name" value="YgbK-like"/>
    <property type="match status" value="1"/>
</dbReference>
<dbReference type="InterPro" id="IPR037051">
    <property type="entry name" value="4-carb_acid_sugar_kinase_N_sf"/>
</dbReference>
<comment type="similarity">
    <text evidence="1">Belongs to the four-carbon acid sugar kinase family.</text>
</comment>
<evidence type="ECO:0000256" key="4">
    <source>
        <dbReference type="ARBA" id="ARBA00022777"/>
    </source>
</evidence>
<evidence type="ECO:0000259" key="8">
    <source>
        <dbReference type="Pfam" id="PF17042"/>
    </source>
</evidence>
<evidence type="ECO:0000256" key="1">
    <source>
        <dbReference type="ARBA" id="ARBA00005715"/>
    </source>
</evidence>
<evidence type="ECO:0000256" key="5">
    <source>
        <dbReference type="ARBA" id="ARBA00022840"/>
    </source>
</evidence>
<dbReference type="Proteomes" id="UP000535276">
    <property type="component" value="Unassembled WGS sequence"/>
</dbReference>
<dbReference type="RefSeq" id="WP_179611348.1">
    <property type="nucleotide sequence ID" value="NZ_JACBZV010000002.1"/>
</dbReference>
<organism evidence="9 10">
    <name type="scientific">Rhizobium leguminosarum</name>
    <dbReference type="NCBI Taxonomy" id="384"/>
    <lineage>
        <taxon>Bacteria</taxon>
        <taxon>Pseudomonadati</taxon>
        <taxon>Pseudomonadota</taxon>
        <taxon>Alphaproteobacteria</taxon>
        <taxon>Hyphomicrobiales</taxon>
        <taxon>Rhizobiaceae</taxon>
        <taxon>Rhizobium/Agrobacterium group</taxon>
        <taxon>Rhizobium</taxon>
    </lineage>
</organism>
<evidence type="ECO:0000256" key="6">
    <source>
        <dbReference type="ARBA" id="ARBA00023277"/>
    </source>
</evidence>
<keyword evidence="4" id="KW-0418">Kinase</keyword>
<dbReference type="Pfam" id="PF07005">
    <property type="entry name" value="SBD_N"/>
    <property type="match status" value="1"/>
</dbReference>
<dbReference type="GO" id="GO:0005524">
    <property type="term" value="F:ATP binding"/>
    <property type="evidence" value="ECO:0007669"/>
    <property type="project" value="UniProtKB-KW"/>
</dbReference>
<dbReference type="InterPro" id="IPR042213">
    <property type="entry name" value="NBD_C_sf"/>
</dbReference>
<dbReference type="GO" id="GO:0016301">
    <property type="term" value="F:kinase activity"/>
    <property type="evidence" value="ECO:0007669"/>
    <property type="project" value="UniProtKB-KW"/>
</dbReference>
<protein>
    <submittedName>
        <fullName evidence="9">Uncharacterized protein YgbK (DUF1537 family)</fullName>
    </submittedName>
</protein>
<dbReference type="Pfam" id="PF17042">
    <property type="entry name" value="NBD_C"/>
    <property type="match status" value="1"/>
</dbReference>
<sequence length="418" mass="44056">MRPTLGILADDFTGALMVACYLEGAGIYAPLVFDSAAIDGTSSVVVAGARTRTVAVDDALTQVEAFADAFIRAGYRAMVYKTSAGFDSTADGNIGQVADFLADRLELRPVLMAAGFPSFNITTHQGYLFYRGRLVSESIKRYDPLTPMSDPDLVRFLSLQTPHKVGLVDHSQVRKGPVAINEAILRLGDCGHVFLDVSDEADLAAVCAFAAGRGRVFVASDPVAVEYTKLLLGQQQVKPAPSHARGPAVVLAGTVGPVIGRQLDAFSCFYPVLTVDISDPRPVESLAADALEWACLHLAADRPFAVATSAGPDDVARSQTFLGPIGAARRAESILGTLARLLYQKGVRRFVVAGGETSGAVVSSLLVKSVRALPEGPLGTGFCVTEGADRTSFFLKPGKHGGDGLLLDVLRAMENGDS</sequence>
<keyword evidence="5" id="KW-0067">ATP-binding</keyword>
<dbReference type="Gene3D" id="3.40.50.10840">
    <property type="entry name" value="Putative sugar-binding, N-terminal domain"/>
    <property type="match status" value="1"/>
</dbReference>
<proteinExistence type="inferred from homology"/>
<keyword evidence="2" id="KW-0808">Transferase</keyword>
<evidence type="ECO:0000256" key="2">
    <source>
        <dbReference type="ARBA" id="ARBA00022679"/>
    </source>
</evidence>
<dbReference type="Gene3D" id="3.40.980.20">
    <property type="entry name" value="Four-carbon acid sugar kinase, nucleotide binding domain"/>
    <property type="match status" value="1"/>
</dbReference>
<name>A0A7Z0DX62_RHILE</name>
<comment type="caution">
    <text evidence="9">The sequence shown here is derived from an EMBL/GenBank/DDBJ whole genome shotgun (WGS) entry which is preliminary data.</text>
</comment>
<accession>A0A7Z0DX62</accession>
<evidence type="ECO:0000256" key="3">
    <source>
        <dbReference type="ARBA" id="ARBA00022741"/>
    </source>
</evidence>
<evidence type="ECO:0000313" key="9">
    <source>
        <dbReference type="EMBL" id="NYJ11036.1"/>
    </source>
</evidence>
<feature type="domain" description="Four-carbon acid sugar kinase nucleotide binding" evidence="8">
    <location>
        <begin position="249"/>
        <end position="404"/>
    </location>
</feature>
<dbReference type="InterPro" id="IPR031475">
    <property type="entry name" value="NBD_C"/>
</dbReference>
<dbReference type="InterPro" id="IPR010737">
    <property type="entry name" value="4-carb_acid_sugar_kinase_N"/>
</dbReference>
<evidence type="ECO:0000259" key="7">
    <source>
        <dbReference type="Pfam" id="PF07005"/>
    </source>
</evidence>
<reference evidence="9 10" key="1">
    <citation type="submission" date="2020-07" db="EMBL/GenBank/DDBJ databases">
        <title>Genomic Encyclopedia of Type Strains, Phase IV (KMG-V): Genome sequencing to study the core and pangenomes of soil and plant-associated prokaryotes.</title>
        <authorList>
            <person name="Whitman W."/>
        </authorList>
    </citation>
    <scope>NUCLEOTIDE SEQUENCE [LARGE SCALE GENOMIC DNA]</scope>
    <source>
        <strain evidence="9 10">SEMIA 4052</strain>
    </source>
</reference>
<evidence type="ECO:0000313" key="10">
    <source>
        <dbReference type="Proteomes" id="UP000535276"/>
    </source>
</evidence>
<keyword evidence="3" id="KW-0547">Nucleotide-binding</keyword>
<dbReference type="AlphaFoldDB" id="A0A7Z0DX62"/>
<gene>
    <name evidence="9" type="ORF">GGI64_002083</name>
</gene>